<dbReference type="OrthoDB" id="9805976at2"/>
<name>A0A2T6B5V9_9BACL</name>
<protein>
    <submittedName>
        <fullName evidence="4">Multimeric flavodoxin WrbA</fullName>
    </submittedName>
</protein>
<proteinExistence type="predicted"/>
<dbReference type="Gene3D" id="3.40.50.360">
    <property type="match status" value="1"/>
</dbReference>
<sequence length="178" mass="20945">MRILALYGSTRRQGNSELLADVVLEGLDCTKIYLNDYHIEPFRDHRHDPEGFQPIQDDHADLVRQMLLHDLILFATPMYWYGMPGNLKNFIDRWSTYYADMTFKDRMSEKETMVVITGGDEPHVKAFPMIQQFYWIFEFMGMDFIDYIIGIANNPGDILRDSTAMSKAKQINHQLKRR</sequence>
<evidence type="ECO:0000313" key="4">
    <source>
        <dbReference type="EMBL" id="PTX51471.1"/>
    </source>
</evidence>
<keyword evidence="5" id="KW-1185">Reference proteome</keyword>
<dbReference type="PANTHER" id="PTHR43278:SF4">
    <property type="entry name" value="NAD(P)H-DEPENDENT FMN-CONTAINING OXIDOREDUCTASE YWQN-RELATED"/>
    <property type="match status" value="1"/>
</dbReference>
<reference evidence="4 5" key="1">
    <citation type="submission" date="2018-04" db="EMBL/GenBank/DDBJ databases">
        <title>Genomic Encyclopedia of Archaeal and Bacterial Type Strains, Phase II (KMG-II): from individual species to whole genera.</title>
        <authorList>
            <person name="Goeker M."/>
        </authorList>
    </citation>
    <scope>NUCLEOTIDE SEQUENCE [LARGE SCALE GENOMIC DNA]</scope>
    <source>
        <strain evidence="4 5">DSM 45787</strain>
    </source>
</reference>
<dbReference type="EMBL" id="QBKR01000033">
    <property type="protein sequence ID" value="PTX51471.1"/>
    <property type="molecule type" value="Genomic_DNA"/>
</dbReference>
<dbReference type="SUPFAM" id="SSF52218">
    <property type="entry name" value="Flavoproteins"/>
    <property type="match status" value="1"/>
</dbReference>
<dbReference type="Pfam" id="PF03358">
    <property type="entry name" value="FMN_red"/>
    <property type="match status" value="1"/>
</dbReference>
<evidence type="ECO:0000313" key="5">
    <source>
        <dbReference type="Proteomes" id="UP000244240"/>
    </source>
</evidence>
<accession>A0A2T6B5V9</accession>
<evidence type="ECO:0000256" key="1">
    <source>
        <dbReference type="ARBA" id="ARBA00022630"/>
    </source>
</evidence>
<comment type="caution">
    <text evidence="4">The sequence shown here is derived from an EMBL/GenBank/DDBJ whole genome shotgun (WGS) entry which is preliminary data.</text>
</comment>
<dbReference type="InterPro" id="IPR029039">
    <property type="entry name" value="Flavoprotein-like_sf"/>
</dbReference>
<dbReference type="Proteomes" id="UP000244240">
    <property type="component" value="Unassembled WGS sequence"/>
</dbReference>
<dbReference type="InterPro" id="IPR005025">
    <property type="entry name" value="FMN_Rdtase-like_dom"/>
</dbReference>
<feature type="domain" description="NADPH-dependent FMN reductase-like" evidence="3">
    <location>
        <begin position="1"/>
        <end position="121"/>
    </location>
</feature>
<dbReference type="InterPro" id="IPR051796">
    <property type="entry name" value="ISF_SsuE-like"/>
</dbReference>
<gene>
    <name evidence="4" type="ORF">C8P63_1332</name>
</gene>
<keyword evidence="2" id="KW-0288">FMN</keyword>
<dbReference type="RefSeq" id="WP_108026066.1">
    <property type="nucleotide sequence ID" value="NZ_QBKR01000033.1"/>
</dbReference>
<dbReference type="PANTHER" id="PTHR43278">
    <property type="entry name" value="NAD(P)H-DEPENDENT FMN-CONTAINING OXIDOREDUCTASE YWQN-RELATED"/>
    <property type="match status" value="1"/>
</dbReference>
<organism evidence="4 5">
    <name type="scientific">Melghirimyces profundicolus</name>
    <dbReference type="NCBI Taxonomy" id="1242148"/>
    <lineage>
        <taxon>Bacteria</taxon>
        <taxon>Bacillati</taxon>
        <taxon>Bacillota</taxon>
        <taxon>Bacilli</taxon>
        <taxon>Bacillales</taxon>
        <taxon>Thermoactinomycetaceae</taxon>
        <taxon>Melghirimyces</taxon>
    </lineage>
</organism>
<keyword evidence="1" id="KW-0285">Flavoprotein</keyword>
<evidence type="ECO:0000256" key="2">
    <source>
        <dbReference type="ARBA" id="ARBA00022643"/>
    </source>
</evidence>
<evidence type="ECO:0000259" key="3">
    <source>
        <dbReference type="Pfam" id="PF03358"/>
    </source>
</evidence>
<dbReference type="AlphaFoldDB" id="A0A2T6B5V9"/>
<dbReference type="GO" id="GO:0016491">
    <property type="term" value="F:oxidoreductase activity"/>
    <property type="evidence" value="ECO:0007669"/>
    <property type="project" value="InterPro"/>
</dbReference>